<evidence type="ECO:0000313" key="3">
    <source>
        <dbReference type="Proteomes" id="UP000595437"/>
    </source>
</evidence>
<protein>
    <submittedName>
        <fullName evidence="2">Uncharacterized protein</fullName>
    </submittedName>
</protein>
<sequence length="90" mass="10062">IEFHSCIMMKTAFAFLALALILAATTDADPKIDVQVQICESSEECQEGFICTQMGIKDEASKIKVCSPSSSHQDFQDSQEQQQDRVYQII</sequence>
<gene>
    <name evidence="2" type="ORF">FKW44_018581</name>
</gene>
<organism evidence="2 3">
    <name type="scientific">Caligus rogercresseyi</name>
    <name type="common">Sea louse</name>
    <dbReference type="NCBI Taxonomy" id="217165"/>
    <lineage>
        <taxon>Eukaryota</taxon>
        <taxon>Metazoa</taxon>
        <taxon>Ecdysozoa</taxon>
        <taxon>Arthropoda</taxon>
        <taxon>Crustacea</taxon>
        <taxon>Multicrustacea</taxon>
        <taxon>Hexanauplia</taxon>
        <taxon>Copepoda</taxon>
        <taxon>Siphonostomatoida</taxon>
        <taxon>Caligidae</taxon>
        <taxon>Caligus</taxon>
    </lineage>
</organism>
<feature type="signal peptide" evidence="1">
    <location>
        <begin position="1"/>
        <end position="28"/>
    </location>
</feature>
<dbReference type="Proteomes" id="UP000595437">
    <property type="component" value="Chromosome 13"/>
</dbReference>
<evidence type="ECO:0000256" key="1">
    <source>
        <dbReference type="SAM" id="SignalP"/>
    </source>
</evidence>
<proteinExistence type="predicted"/>
<keyword evidence="3" id="KW-1185">Reference proteome</keyword>
<feature type="non-terminal residue" evidence="2">
    <location>
        <position position="1"/>
    </location>
</feature>
<evidence type="ECO:0000313" key="2">
    <source>
        <dbReference type="EMBL" id="QQP38095.1"/>
    </source>
</evidence>
<name>A0A7T8JY37_CALRO</name>
<feature type="chain" id="PRO_5031496355" evidence="1">
    <location>
        <begin position="29"/>
        <end position="90"/>
    </location>
</feature>
<reference evidence="3" key="1">
    <citation type="submission" date="2021-01" db="EMBL/GenBank/DDBJ databases">
        <title>Caligus Genome Assembly.</title>
        <authorList>
            <person name="Gallardo-Escarate C."/>
        </authorList>
    </citation>
    <scope>NUCLEOTIDE SEQUENCE [LARGE SCALE GENOMIC DNA]</scope>
</reference>
<dbReference type="EMBL" id="CP045902">
    <property type="protein sequence ID" value="QQP38095.1"/>
    <property type="molecule type" value="Genomic_DNA"/>
</dbReference>
<keyword evidence="1" id="KW-0732">Signal</keyword>
<dbReference type="AlphaFoldDB" id="A0A7T8JY37"/>
<accession>A0A7T8JY37</accession>